<dbReference type="PANTHER" id="PTHR43537">
    <property type="entry name" value="TRANSCRIPTIONAL REGULATOR, GNTR FAMILY"/>
    <property type="match status" value="1"/>
</dbReference>
<proteinExistence type="predicted"/>
<keyword evidence="3" id="KW-0804">Transcription</keyword>
<dbReference type="SUPFAM" id="SSF46785">
    <property type="entry name" value="Winged helix' DNA-binding domain"/>
    <property type="match status" value="1"/>
</dbReference>
<evidence type="ECO:0000256" key="3">
    <source>
        <dbReference type="ARBA" id="ARBA00023163"/>
    </source>
</evidence>
<comment type="caution">
    <text evidence="5">The sequence shown here is derived from an EMBL/GenBank/DDBJ whole genome shotgun (WGS) entry which is preliminary data.</text>
</comment>
<dbReference type="SUPFAM" id="SSF48008">
    <property type="entry name" value="GntR ligand-binding domain-like"/>
    <property type="match status" value="1"/>
</dbReference>
<dbReference type="InterPro" id="IPR008920">
    <property type="entry name" value="TF_FadR/GntR_C"/>
</dbReference>
<accession>A0ABW5QU29</accession>
<dbReference type="InterPro" id="IPR011711">
    <property type="entry name" value="GntR_C"/>
</dbReference>
<evidence type="ECO:0000256" key="2">
    <source>
        <dbReference type="ARBA" id="ARBA00023125"/>
    </source>
</evidence>
<dbReference type="PRINTS" id="PR00035">
    <property type="entry name" value="HTHGNTR"/>
</dbReference>
<dbReference type="InterPro" id="IPR036390">
    <property type="entry name" value="WH_DNA-bd_sf"/>
</dbReference>
<dbReference type="RefSeq" id="WP_379270587.1">
    <property type="nucleotide sequence ID" value="NZ_JBHUGT010000032.1"/>
</dbReference>
<sequence>MLQQTNRMSLVDQAAMQIEKLIETGVWQVGTKIPPEPELMEQLQVSRNTLREAVRALTHAGMLRTRQGDGTYVCSASALGPALQKRVRKTDALHTLEVRHALEREAAALAAWRRTDEDLQQLRRCLEECKLAVRSGDNDAYAEWDMLFHRAVVAASGNGLLMELYEHMTEGLRETVSTVVEISDHACFLDLHELLLQAVERRDEQQATAAVHGYIEQSKKHLL</sequence>
<protein>
    <submittedName>
        <fullName evidence="5">FadR/GntR family transcriptional regulator</fullName>
    </submittedName>
</protein>
<dbReference type="PANTHER" id="PTHR43537:SF47">
    <property type="entry name" value="REGULATORY PROTEIN GNTR HTH"/>
    <property type="match status" value="1"/>
</dbReference>
<organism evidence="5 6">
    <name type="scientific">Paenibacillus thailandensis</name>
    <dbReference type="NCBI Taxonomy" id="393250"/>
    <lineage>
        <taxon>Bacteria</taxon>
        <taxon>Bacillati</taxon>
        <taxon>Bacillota</taxon>
        <taxon>Bacilli</taxon>
        <taxon>Bacillales</taxon>
        <taxon>Paenibacillaceae</taxon>
        <taxon>Paenibacillus</taxon>
    </lineage>
</organism>
<dbReference type="Gene3D" id="1.10.10.10">
    <property type="entry name" value="Winged helix-like DNA-binding domain superfamily/Winged helix DNA-binding domain"/>
    <property type="match status" value="1"/>
</dbReference>
<reference evidence="6" key="1">
    <citation type="journal article" date="2019" name="Int. J. Syst. Evol. Microbiol.">
        <title>The Global Catalogue of Microorganisms (GCM) 10K type strain sequencing project: providing services to taxonomists for standard genome sequencing and annotation.</title>
        <authorList>
            <consortium name="The Broad Institute Genomics Platform"/>
            <consortium name="The Broad Institute Genome Sequencing Center for Infectious Disease"/>
            <person name="Wu L."/>
            <person name="Ma J."/>
        </authorList>
    </citation>
    <scope>NUCLEOTIDE SEQUENCE [LARGE SCALE GENOMIC DNA]</scope>
    <source>
        <strain evidence="6">TISTR 1827</strain>
    </source>
</reference>
<dbReference type="Gene3D" id="1.20.120.530">
    <property type="entry name" value="GntR ligand-binding domain-like"/>
    <property type="match status" value="1"/>
</dbReference>
<keyword evidence="2" id="KW-0238">DNA-binding</keyword>
<evidence type="ECO:0000256" key="1">
    <source>
        <dbReference type="ARBA" id="ARBA00023015"/>
    </source>
</evidence>
<dbReference type="Pfam" id="PF00392">
    <property type="entry name" value="GntR"/>
    <property type="match status" value="1"/>
</dbReference>
<dbReference type="PROSITE" id="PS50949">
    <property type="entry name" value="HTH_GNTR"/>
    <property type="match status" value="1"/>
</dbReference>
<gene>
    <name evidence="5" type="ORF">ACFSW5_06475</name>
</gene>
<feature type="domain" description="HTH gntR-type" evidence="4">
    <location>
        <begin position="8"/>
        <end position="76"/>
    </location>
</feature>
<dbReference type="Proteomes" id="UP001597493">
    <property type="component" value="Unassembled WGS sequence"/>
</dbReference>
<evidence type="ECO:0000259" key="4">
    <source>
        <dbReference type="PROSITE" id="PS50949"/>
    </source>
</evidence>
<name>A0ABW5QU29_9BACL</name>
<dbReference type="CDD" id="cd07377">
    <property type="entry name" value="WHTH_GntR"/>
    <property type="match status" value="1"/>
</dbReference>
<dbReference type="Pfam" id="PF07729">
    <property type="entry name" value="FCD"/>
    <property type="match status" value="1"/>
</dbReference>
<evidence type="ECO:0000313" key="6">
    <source>
        <dbReference type="Proteomes" id="UP001597493"/>
    </source>
</evidence>
<keyword evidence="1" id="KW-0805">Transcription regulation</keyword>
<evidence type="ECO:0000313" key="5">
    <source>
        <dbReference type="EMBL" id="MFD2659911.1"/>
    </source>
</evidence>
<dbReference type="InterPro" id="IPR000524">
    <property type="entry name" value="Tscrpt_reg_HTH_GntR"/>
</dbReference>
<dbReference type="InterPro" id="IPR036388">
    <property type="entry name" value="WH-like_DNA-bd_sf"/>
</dbReference>
<dbReference type="SMART" id="SM00345">
    <property type="entry name" value="HTH_GNTR"/>
    <property type="match status" value="1"/>
</dbReference>
<keyword evidence="6" id="KW-1185">Reference proteome</keyword>
<dbReference type="SMART" id="SM00895">
    <property type="entry name" value="FCD"/>
    <property type="match status" value="1"/>
</dbReference>
<dbReference type="EMBL" id="JBHUMY010000006">
    <property type="protein sequence ID" value="MFD2659911.1"/>
    <property type="molecule type" value="Genomic_DNA"/>
</dbReference>